<reference evidence="2 3" key="1">
    <citation type="journal article" date="2020" name="Microb. Genom.">
        <title>Genetic diversity of clinical and environmental Mucorales isolates obtained from an investigation of mucormycosis cases among solid organ transplant recipients.</title>
        <authorList>
            <person name="Nguyen M.H."/>
            <person name="Kaul D."/>
            <person name="Muto C."/>
            <person name="Cheng S.J."/>
            <person name="Richter R.A."/>
            <person name="Bruno V.M."/>
            <person name="Liu G."/>
            <person name="Beyhan S."/>
            <person name="Sundermann A.J."/>
            <person name="Mounaud S."/>
            <person name="Pasculle A.W."/>
            <person name="Nierman W.C."/>
            <person name="Driscoll E."/>
            <person name="Cumbie R."/>
            <person name="Clancy C.J."/>
            <person name="Dupont C.L."/>
        </authorList>
    </citation>
    <scope>NUCLEOTIDE SEQUENCE [LARGE SCALE GENOMIC DNA]</scope>
    <source>
        <strain evidence="2 3">GL24</strain>
    </source>
</reference>
<sequence length="120" mass="13084">MRGDLCDLHLAGLEHGLQPVSIHAHGAGRTERSRPDLPAVGLAEVLAAGTALCHARAAVEHDDVHVGRLVLPGGRRSHLGGRARHQAARHRLLHRRRDPGRGWPRHRLGHRRHDGGHPAV</sequence>
<dbReference type="Proteomes" id="UP000740926">
    <property type="component" value="Unassembled WGS sequence"/>
</dbReference>
<evidence type="ECO:0000313" key="2">
    <source>
        <dbReference type="EMBL" id="KAG1529321.1"/>
    </source>
</evidence>
<evidence type="ECO:0000256" key="1">
    <source>
        <dbReference type="SAM" id="MobiDB-lite"/>
    </source>
</evidence>
<dbReference type="EMBL" id="JAANIU010015555">
    <property type="protein sequence ID" value="KAG1529321.1"/>
    <property type="molecule type" value="Genomic_DNA"/>
</dbReference>
<name>A0A9P6XN89_9FUNG</name>
<comment type="caution">
    <text evidence="2">The sequence shown here is derived from an EMBL/GenBank/DDBJ whole genome shotgun (WGS) entry which is preliminary data.</text>
</comment>
<keyword evidence="3" id="KW-1185">Reference proteome</keyword>
<accession>A0A9P6XN89</accession>
<feature type="region of interest" description="Disordered" evidence="1">
    <location>
        <begin position="77"/>
        <end position="120"/>
    </location>
</feature>
<feature type="compositionally biased region" description="Basic residues" evidence="1">
    <location>
        <begin position="77"/>
        <end position="114"/>
    </location>
</feature>
<evidence type="ECO:0000313" key="3">
    <source>
        <dbReference type="Proteomes" id="UP000740926"/>
    </source>
</evidence>
<protein>
    <submittedName>
        <fullName evidence="2">Uncharacterized protein</fullName>
    </submittedName>
</protein>
<dbReference type="AlphaFoldDB" id="A0A9P6XN89"/>
<gene>
    <name evidence="2" type="ORF">G6F50_018080</name>
</gene>
<proteinExistence type="predicted"/>
<organism evidence="2 3">
    <name type="scientific">Rhizopus delemar</name>
    <dbReference type="NCBI Taxonomy" id="936053"/>
    <lineage>
        <taxon>Eukaryota</taxon>
        <taxon>Fungi</taxon>
        <taxon>Fungi incertae sedis</taxon>
        <taxon>Mucoromycota</taxon>
        <taxon>Mucoromycotina</taxon>
        <taxon>Mucoromycetes</taxon>
        <taxon>Mucorales</taxon>
        <taxon>Mucorineae</taxon>
        <taxon>Rhizopodaceae</taxon>
        <taxon>Rhizopus</taxon>
    </lineage>
</organism>